<dbReference type="RefSeq" id="WP_199394690.1">
    <property type="nucleotide sequence ID" value="NZ_JAEMHK010000005.1"/>
</dbReference>
<evidence type="ECO:0000313" key="1">
    <source>
        <dbReference type="EMBL" id="MBJ6800179.1"/>
    </source>
</evidence>
<protein>
    <submittedName>
        <fullName evidence="1">Uncharacterized protein</fullName>
    </submittedName>
</protein>
<accession>A0ABS0YQF4</accession>
<keyword evidence="2" id="KW-1185">Reference proteome</keyword>
<name>A0ABS0YQF4_9BACT</name>
<organism evidence="1 2">
    <name type="scientific">Geomonas propionica</name>
    <dbReference type="NCBI Taxonomy" id="2798582"/>
    <lineage>
        <taxon>Bacteria</taxon>
        <taxon>Pseudomonadati</taxon>
        <taxon>Thermodesulfobacteriota</taxon>
        <taxon>Desulfuromonadia</taxon>
        <taxon>Geobacterales</taxon>
        <taxon>Geobacteraceae</taxon>
        <taxon>Geomonas</taxon>
    </lineage>
</organism>
<dbReference type="EMBL" id="JAEMHK010000005">
    <property type="protein sequence ID" value="MBJ6800179.1"/>
    <property type="molecule type" value="Genomic_DNA"/>
</dbReference>
<dbReference type="Proteomes" id="UP000641025">
    <property type="component" value="Unassembled WGS sequence"/>
</dbReference>
<reference evidence="1 2" key="1">
    <citation type="submission" date="2020-12" db="EMBL/GenBank/DDBJ databases">
        <title>Geomonas sp. Red259, isolated from paddy soil.</title>
        <authorList>
            <person name="Xu Z."/>
            <person name="Zhang Z."/>
            <person name="Masuda Y."/>
            <person name="Itoh H."/>
            <person name="Senoo K."/>
        </authorList>
    </citation>
    <scope>NUCLEOTIDE SEQUENCE [LARGE SCALE GENOMIC DNA]</scope>
    <source>
        <strain evidence="1 2">Red259</strain>
    </source>
</reference>
<sequence length="104" mass="11568">MTSAPSYRIDIAGKLRQVAPEFFTANGKTNDTAFSFGVPCCKSSPLTFSVGGVPGKLNEVVFKKNMVTFKLNMVTFKLNMVTFNLSRVVFNKNKVVFKINKEPH</sequence>
<comment type="caution">
    <text evidence="1">The sequence shown here is derived from an EMBL/GenBank/DDBJ whole genome shotgun (WGS) entry which is preliminary data.</text>
</comment>
<gene>
    <name evidence="1" type="ORF">JFN90_08525</name>
</gene>
<proteinExistence type="predicted"/>
<evidence type="ECO:0000313" key="2">
    <source>
        <dbReference type="Proteomes" id="UP000641025"/>
    </source>
</evidence>